<dbReference type="InterPro" id="IPR001387">
    <property type="entry name" value="Cro/C1-type_HTH"/>
</dbReference>
<evidence type="ECO:0000259" key="1">
    <source>
        <dbReference type="PROSITE" id="PS50943"/>
    </source>
</evidence>
<dbReference type="InterPro" id="IPR010982">
    <property type="entry name" value="Lambda_DNA-bd_dom_sf"/>
</dbReference>
<dbReference type="PROSITE" id="PS50943">
    <property type="entry name" value="HTH_CROC1"/>
    <property type="match status" value="1"/>
</dbReference>
<evidence type="ECO:0000313" key="3">
    <source>
        <dbReference type="Proteomes" id="UP000199393"/>
    </source>
</evidence>
<dbReference type="PATRIC" id="fig|307121.4.peg.499"/>
<evidence type="ECO:0000313" key="2">
    <source>
        <dbReference type="EMBL" id="SBV25018.1"/>
    </source>
</evidence>
<dbReference type="RefSeq" id="WP_091588110.1">
    <property type="nucleotide sequence ID" value="NZ_JBHRWG010000002.1"/>
</dbReference>
<dbReference type="Pfam" id="PF13560">
    <property type="entry name" value="HTH_31"/>
    <property type="match status" value="1"/>
</dbReference>
<dbReference type="CDD" id="cd00093">
    <property type="entry name" value="HTH_XRE"/>
    <property type="match status" value="1"/>
</dbReference>
<dbReference type="Proteomes" id="UP000199393">
    <property type="component" value="Chromosome I"/>
</dbReference>
<protein>
    <submittedName>
        <fullName evidence="2">Transcriptional regulator, contains XRE-family HTH domain</fullName>
    </submittedName>
</protein>
<dbReference type="AlphaFoldDB" id="A0A1C3MXH4"/>
<dbReference type="EMBL" id="LT598496">
    <property type="protein sequence ID" value="SBV25018.1"/>
    <property type="molecule type" value="Genomic_DNA"/>
</dbReference>
<dbReference type="Gene3D" id="1.10.260.40">
    <property type="entry name" value="lambda repressor-like DNA-binding domains"/>
    <property type="match status" value="1"/>
</dbReference>
<keyword evidence="3" id="KW-1185">Reference proteome</keyword>
<proteinExistence type="predicted"/>
<feature type="domain" description="HTH cro/C1-type" evidence="1">
    <location>
        <begin position="15"/>
        <end position="70"/>
    </location>
</feature>
<name>A0A1C3MXH4_9ACTN</name>
<dbReference type="OrthoDB" id="4516646at2"/>
<dbReference type="GO" id="GO:0003677">
    <property type="term" value="F:DNA binding"/>
    <property type="evidence" value="ECO:0007669"/>
    <property type="project" value="InterPro"/>
</dbReference>
<accession>A0A1C3MXH4</accession>
<sequence length="402" mass="43101">MTPRPSGEPGIGERIRARRQLRGWSIRYAASRAGVSHATWSRIERGRQAADNRFTLADIAAALDCAPAELTGVPVPAADRDVVAAHADVYAIRQALVDVDLSEPGTEPSTPLPELARTATLVDTLRQACDYAGAARLLPRLLRGLHAETAGPDRAVALRLLCDVTFIASSVLRNLGRPADAWLGAERCRDAAEATDDLTLRGYAAYARACAAASCGSYQRGLTLAERAVDELRGHTHEAGVSEVLGALLLVCAMASRGRGRLDDSRAWSAEAAELAGHTGETSTMGLYFGPTNVAIWQIGIEADGGDPGRAAEIARVTNPTAIPVGFRQVFYYADTARALTRLRNRDREAIRFLLTAERLAPQHVHTSALARETTRALLDRSSRRAGGTELRGLAERLQVTA</sequence>
<gene>
    <name evidence="2" type="ORF">GA0070620_0486</name>
</gene>
<organism evidence="2 3">
    <name type="scientific">Micromonospora krabiensis</name>
    <dbReference type="NCBI Taxonomy" id="307121"/>
    <lineage>
        <taxon>Bacteria</taxon>
        <taxon>Bacillati</taxon>
        <taxon>Actinomycetota</taxon>
        <taxon>Actinomycetes</taxon>
        <taxon>Micromonosporales</taxon>
        <taxon>Micromonosporaceae</taxon>
        <taxon>Micromonospora</taxon>
    </lineage>
</organism>
<reference evidence="3" key="1">
    <citation type="submission" date="2016-06" db="EMBL/GenBank/DDBJ databases">
        <authorList>
            <person name="Varghese N."/>
        </authorList>
    </citation>
    <scope>NUCLEOTIDE SEQUENCE [LARGE SCALE GENOMIC DNA]</scope>
    <source>
        <strain evidence="3">DSM 45344</strain>
    </source>
</reference>
<dbReference type="STRING" id="307121.GA0070620_0486"/>
<dbReference type="SUPFAM" id="SSF47413">
    <property type="entry name" value="lambda repressor-like DNA-binding domains"/>
    <property type="match status" value="1"/>
</dbReference>
<dbReference type="SMART" id="SM00530">
    <property type="entry name" value="HTH_XRE"/>
    <property type="match status" value="1"/>
</dbReference>